<feature type="transmembrane region" description="Helical" evidence="1">
    <location>
        <begin position="59"/>
        <end position="80"/>
    </location>
</feature>
<feature type="transmembrane region" description="Helical" evidence="1">
    <location>
        <begin position="35"/>
        <end position="53"/>
    </location>
</feature>
<dbReference type="AlphaFoldDB" id="A0A3R9MG40"/>
<keyword evidence="1" id="KW-1133">Transmembrane helix</keyword>
<organism evidence="2 3">
    <name type="scientific">Mangrovimonas spongiae</name>
    <dbReference type="NCBI Taxonomy" id="2494697"/>
    <lineage>
        <taxon>Bacteria</taxon>
        <taxon>Pseudomonadati</taxon>
        <taxon>Bacteroidota</taxon>
        <taxon>Flavobacteriia</taxon>
        <taxon>Flavobacteriales</taxon>
        <taxon>Flavobacteriaceae</taxon>
        <taxon>Mangrovimonas</taxon>
    </lineage>
</organism>
<keyword evidence="1" id="KW-0812">Transmembrane</keyword>
<comment type="caution">
    <text evidence="2">The sequence shown here is derived from an EMBL/GenBank/DDBJ whole genome shotgun (WGS) entry which is preliminary data.</text>
</comment>
<evidence type="ECO:0000256" key="1">
    <source>
        <dbReference type="SAM" id="Phobius"/>
    </source>
</evidence>
<dbReference type="Proteomes" id="UP000270620">
    <property type="component" value="Unassembled WGS sequence"/>
</dbReference>
<accession>A0A3R9MG40</accession>
<gene>
    <name evidence="2" type="ORF">EJA19_00050</name>
</gene>
<feature type="transmembrane region" description="Helical" evidence="1">
    <location>
        <begin position="87"/>
        <end position="106"/>
    </location>
</feature>
<keyword evidence="3" id="KW-1185">Reference proteome</keyword>
<dbReference type="EMBL" id="RWBG01000001">
    <property type="protein sequence ID" value="RSK41300.1"/>
    <property type="molecule type" value="Genomic_DNA"/>
</dbReference>
<evidence type="ECO:0000313" key="3">
    <source>
        <dbReference type="Proteomes" id="UP000270620"/>
    </source>
</evidence>
<keyword evidence="1" id="KW-0472">Membrane</keyword>
<dbReference type="OrthoDB" id="1448297at2"/>
<dbReference type="RefSeq" id="WP_125466301.1">
    <property type="nucleotide sequence ID" value="NZ_RWBG01000001.1"/>
</dbReference>
<feature type="transmembrane region" description="Helical" evidence="1">
    <location>
        <begin position="6"/>
        <end position="23"/>
    </location>
</feature>
<protein>
    <submittedName>
        <fullName evidence="2">Uncharacterized protein</fullName>
    </submittedName>
</protein>
<evidence type="ECO:0000313" key="2">
    <source>
        <dbReference type="EMBL" id="RSK41300.1"/>
    </source>
</evidence>
<proteinExistence type="predicted"/>
<name>A0A3R9MG40_9FLAO</name>
<reference evidence="2 3" key="1">
    <citation type="submission" date="2018-12" db="EMBL/GenBank/DDBJ databases">
        <title>Mangrovimonas spongiae sp. nov., a novel member of the genus Mangrovimonas isolated from marine sponge.</title>
        <authorList>
            <person name="Zhuang L."/>
            <person name="Luo L."/>
        </authorList>
    </citation>
    <scope>NUCLEOTIDE SEQUENCE [LARGE SCALE GENOMIC DNA]</scope>
    <source>
        <strain evidence="2 3">HN-E26</strain>
    </source>
</reference>
<sequence length="199" mass="23116">MTAIIVFILIIIGFNLIPELTKKGFPKTEKLIKRILIYVTVTFVILIILSFSGLKLKGIYSNLIIGLIFILTSLLYFAITKNTTRKIVTIVALIPLILLSAYFQVFNENLGRYKVTKNLNIIISREGFLACGEIIRLTTPKFLIFDKELIYDSNQCLRGIYKIETVEFDEKRAEFLIYHNRDMDSENPYDYEIENKNVW</sequence>